<dbReference type="InterPro" id="IPR036047">
    <property type="entry name" value="F-box-like_dom_sf"/>
</dbReference>
<dbReference type="SUPFAM" id="SSF81383">
    <property type="entry name" value="F-box domain"/>
    <property type="match status" value="1"/>
</dbReference>
<dbReference type="Pfam" id="PF00400">
    <property type="entry name" value="WD40"/>
    <property type="match status" value="2"/>
</dbReference>
<dbReference type="PANTHER" id="PTHR19872:SF7">
    <property type="entry name" value="F-BOX AND WD REPEAT DOMAIN CONTAINING PROTEIN 10B-RELATED"/>
    <property type="match status" value="1"/>
</dbReference>
<dbReference type="PROSITE" id="PS50294">
    <property type="entry name" value="WD_REPEATS_REGION"/>
    <property type="match status" value="1"/>
</dbReference>
<dbReference type="Gene3D" id="2.130.10.10">
    <property type="entry name" value="YVTN repeat-like/Quinoprotein amine dehydrogenase"/>
    <property type="match status" value="1"/>
</dbReference>
<name>A0A3G5A735_9VIRU</name>
<dbReference type="PROSITE" id="PS50082">
    <property type="entry name" value="WD_REPEATS_2"/>
    <property type="match status" value="1"/>
</dbReference>
<dbReference type="InterPro" id="IPR001680">
    <property type="entry name" value="WD40_rpt"/>
</dbReference>
<dbReference type="PANTHER" id="PTHR19872">
    <property type="entry name" value="UBIQUITIN LIGASE SPECIFICITY FACTOR/HREP PROTEIN"/>
    <property type="match status" value="1"/>
</dbReference>
<dbReference type="PROSITE" id="PS50181">
    <property type="entry name" value="FBOX"/>
    <property type="match status" value="1"/>
</dbReference>
<dbReference type="InterPro" id="IPR001810">
    <property type="entry name" value="F-box_dom"/>
</dbReference>
<dbReference type="SUPFAM" id="SSF50978">
    <property type="entry name" value="WD40 repeat-like"/>
    <property type="match status" value="1"/>
</dbReference>
<accession>A0A3G5A735</accession>
<feature type="domain" description="F-box" evidence="3">
    <location>
        <begin position="1"/>
        <end position="45"/>
    </location>
</feature>
<dbReference type="SMART" id="SM00320">
    <property type="entry name" value="WD40"/>
    <property type="match status" value="3"/>
</dbReference>
<reference evidence="4" key="1">
    <citation type="submission" date="2018-10" db="EMBL/GenBank/DDBJ databases">
        <title>Hidden diversity of soil giant viruses.</title>
        <authorList>
            <person name="Schulz F."/>
            <person name="Alteio L."/>
            <person name="Goudeau D."/>
            <person name="Ryan E.M."/>
            <person name="Malmstrom R.R."/>
            <person name="Blanchard J."/>
            <person name="Woyke T."/>
        </authorList>
    </citation>
    <scope>NUCLEOTIDE SEQUENCE</scope>
    <source>
        <strain evidence="4">HYV1</strain>
    </source>
</reference>
<dbReference type="InterPro" id="IPR015943">
    <property type="entry name" value="WD40/YVTN_repeat-like_dom_sf"/>
</dbReference>
<organism evidence="4">
    <name type="scientific">Hyperionvirus sp</name>
    <dbReference type="NCBI Taxonomy" id="2487770"/>
    <lineage>
        <taxon>Viruses</taxon>
        <taxon>Varidnaviria</taxon>
        <taxon>Bamfordvirae</taxon>
        <taxon>Nucleocytoviricota</taxon>
        <taxon>Megaviricetes</taxon>
        <taxon>Imitervirales</taxon>
        <taxon>Mimiviridae</taxon>
        <taxon>Klosneuvirinae</taxon>
    </lineage>
</organism>
<dbReference type="EMBL" id="MK072386">
    <property type="protein sequence ID" value="AYV83070.1"/>
    <property type="molecule type" value="Genomic_DNA"/>
</dbReference>
<proteinExistence type="predicted"/>
<evidence type="ECO:0000256" key="2">
    <source>
        <dbReference type="ARBA" id="ARBA00022737"/>
    </source>
</evidence>
<keyword evidence="2" id="KW-0677">Repeat</keyword>
<dbReference type="InterPro" id="IPR051075">
    <property type="entry name" value="SCF_subunit_WD-repeat"/>
</dbReference>
<sequence length="421" mass="47575">MIACVPRCLMELVLSLLEPRDLSRTARVCTKWRSCSENDIVWKAYVLYEWDISTATAARIAYCPPHGTPEIAAYDGVQKEASWKIRCQELMRIRENKKKKRYDVIKLHGHTEPITATFCTVDFAFSCSRDKTIRIWVIATRICLHVLRGHTGSINQIHVDGDEVISGSEDGTIRVWSVQNGREKRCFRTTDHTGGASINVMKFICSHDRIFSGGPQGEVFVWDRVTGEPVKVLLMPFQNGASARPPVTCIDVGHNKMAVGLGNAVFIYDQASLSLTLKHGNVSLVRILREDKYVLTFSSCYVHIFNLRNGDLMQSYLIISSRVTPILETPGFFGKLVLETGYGEADMMDPGYLRMRRLFFSRICKYNESITIYFTTHACNKAYVGRVMFTFVDPTDGQLAVYDYAAISKSPPTRESRCVIS</sequence>
<evidence type="ECO:0000256" key="1">
    <source>
        <dbReference type="ARBA" id="ARBA00022574"/>
    </source>
</evidence>
<protein>
    <recommendedName>
        <fullName evidence="3">F-box domain-containing protein</fullName>
    </recommendedName>
</protein>
<gene>
    <name evidence="4" type="ORF">Hyperionvirus4_35</name>
</gene>
<dbReference type="InterPro" id="IPR036322">
    <property type="entry name" value="WD40_repeat_dom_sf"/>
</dbReference>
<evidence type="ECO:0000259" key="3">
    <source>
        <dbReference type="PROSITE" id="PS50181"/>
    </source>
</evidence>
<dbReference type="Pfam" id="PF12937">
    <property type="entry name" value="F-box-like"/>
    <property type="match status" value="1"/>
</dbReference>
<dbReference type="SMART" id="SM00256">
    <property type="entry name" value="FBOX"/>
    <property type="match status" value="1"/>
</dbReference>
<evidence type="ECO:0000313" key="4">
    <source>
        <dbReference type="EMBL" id="AYV83070.1"/>
    </source>
</evidence>
<dbReference type="Gene3D" id="1.20.1280.50">
    <property type="match status" value="1"/>
</dbReference>
<keyword evidence="1" id="KW-0853">WD repeat</keyword>